<dbReference type="GO" id="GO:0047472">
    <property type="term" value="F:3-carboxy-cis,cis-muconate cycloisomerase activity"/>
    <property type="evidence" value="ECO:0007669"/>
    <property type="project" value="UniProtKB-EC"/>
</dbReference>
<dbReference type="InterPro" id="IPR019468">
    <property type="entry name" value="AdenyloSucc_lyase_C"/>
</dbReference>
<gene>
    <name evidence="5" type="primary">pcaB</name>
    <name evidence="5" type="ORF">J7S33_04660</name>
    <name evidence="4" type="ORF">JOE68_000871</name>
</gene>
<dbReference type="InterPro" id="IPR008948">
    <property type="entry name" value="L-Aspartase-like"/>
</dbReference>
<dbReference type="Proteomes" id="UP001195724">
    <property type="component" value="Unassembled WGS sequence"/>
</dbReference>
<accession>A0A8T8I0P7</accession>
<dbReference type="Gene3D" id="1.20.200.10">
    <property type="entry name" value="Fumarase/aspartase (Central domain)"/>
    <property type="match status" value="1"/>
</dbReference>
<dbReference type="PRINTS" id="PR00145">
    <property type="entry name" value="ARGSUCLYASE"/>
</dbReference>
<evidence type="ECO:0000313" key="6">
    <source>
        <dbReference type="Proteomes" id="UP000671828"/>
    </source>
</evidence>
<dbReference type="InterPro" id="IPR020557">
    <property type="entry name" value="Fumarate_lyase_CS"/>
</dbReference>
<evidence type="ECO:0000259" key="3">
    <source>
        <dbReference type="SMART" id="SM00998"/>
    </source>
</evidence>
<dbReference type="Pfam" id="PF00206">
    <property type="entry name" value="Lyase_1"/>
    <property type="match status" value="1"/>
</dbReference>
<dbReference type="Proteomes" id="UP000671828">
    <property type="component" value="Chromosome"/>
</dbReference>
<dbReference type="EMBL" id="CP072788">
    <property type="protein sequence ID" value="QTR04247.1"/>
    <property type="molecule type" value="Genomic_DNA"/>
</dbReference>
<dbReference type="InterPro" id="IPR022761">
    <property type="entry name" value="Fumarate_lyase_N"/>
</dbReference>
<dbReference type="GO" id="GO:0016829">
    <property type="term" value="F:lyase activity"/>
    <property type="evidence" value="ECO:0007669"/>
    <property type="project" value="UniProtKB-KW"/>
</dbReference>
<feature type="domain" description="Adenylosuccinate lyase C-terminal" evidence="3">
    <location>
        <begin position="364"/>
        <end position="441"/>
    </location>
</feature>
<dbReference type="InterPro" id="IPR012789">
    <property type="entry name" value="Protocat_PcaB-like"/>
</dbReference>
<comment type="similarity">
    <text evidence="2">Belongs to the class-II fumarase/aspartase family.</text>
</comment>
<dbReference type="CDD" id="cd01597">
    <property type="entry name" value="pCLME"/>
    <property type="match status" value="1"/>
</dbReference>
<dbReference type="EC" id="5.5.1.2" evidence="5"/>
<keyword evidence="1" id="KW-0456">Lyase</keyword>
<name>A0A8T8I0P7_9PSEU</name>
<protein>
    <submittedName>
        <fullName evidence="5">3-carboxy-cis,cis-muconate cycloisomerase</fullName>
        <ecNumber evidence="5">5.5.1.2</ecNumber>
    </submittedName>
</protein>
<dbReference type="EMBL" id="JAFBCL010000001">
    <property type="protein sequence ID" value="MBM7810006.1"/>
    <property type="molecule type" value="Genomic_DNA"/>
</dbReference>
<dbReference type="Gene3D" id="1.10.40.30">
    <property type="entry name" value="Fumarase/aspartase (C-terminal domain)"/>
    <property type="match status" value="1"/>
</dbReference>
<dbReference type="PANTHER" id="PTHR43172">
    <property type="entry name" value="ADENYLOSUCCINATE LYASE"/>
    <property type="match status" value="1"/>
</dbReference>
<dbReference type="SUPFAM" id="SSF48557">
    <property type="entry name" value="L-aspartase-like"/>
    <property type="match status" value="1"/>
</dbReference>
<dbReference type="NCBIfam" id="TIGR02426">
    <property type="entry name" value="protocat_pcaB"/>
    <property type="match status" value="1"/>
</dbReference>
<evidence type="ECO:0000256" key="1">
    <source>
        <dbReference type="ARBA" id="ARBA00023239"/>
    </source>
</evidence>
<organism evidence="5 6">
    <name type="scientific">Saccharothrix algeriensis</name>
    <dbReference type="NCBI Taxonomy" id="173560"/>
    <lineage>
        <taxon>Bacteria</taxon>
        <taxon>Bacillati</taxon>
        <taxon>Actinomycetota</taxon>
        <taxon>Actinomycetes</taxon>
        <taxon>Pseudonocardiales</taxon>
        <taxon>Pseudonocardiaceae</taxon>
        <taxon>Saccharothrix</taxon>
    </lineage>
</organism>
<reference evidence="5" key="2">
    <citation type="submission" date="2021-04" db="EMBL/GenBank/DDBJ databases">
        <title>Saccharothrix algeriensis WGS.</title>
        <authorList>
            <person name="Stuskova K."/>
            <person name="Hakalova E."/>
            <person name="Tebbal A.B."/>
            <person name="Eichmeier A."/>
        </authorList>
    </citation>
    <scope>NUCLEOTIDE SEQUENCE</scope>
    <source>
        <strain evidence="5">NRRL B-24137</strain>
    </source>
</reference>
<evidence type="ECO:0000313" key="7">
    <source>
        <dbReference type="Proteomes" id="UP001195724"/>
    </source>
</evidence>
<dbReference type="SMART" id="SM00998">
    <property type="entry name" value="ADSL_C"/>
    <property type="match status" value="1"/>
</dbReference>
<keyword evidence="7" id="KW-1185">Reference proteome</keyword>
<proteinExistence type="inferred from homology"/>
<evidence type="ECO:0000313" key="5">
    <source>
        <dbReference type="EMBL" id="QTR04247.1"/>
    </source>
</evidence>
<dbReference type="PANTHER" id="PTHR43172:SF2">
    <property type="entry name" value="ADENYLOSUCCINATE LYASE C-TERMINAL DOMAIN-CONTAINING PROTEIN"/>
    <property type="match status" value="1"/>
</dbReference>
<dbReference type="PROSITE" id="PS00163">
    <property type="entry name" value="FUMARATE_LYASES"/>
    <property type="match status" value="1"/>
</dbReference>
<dbReference type="RefSeq" id="WP_204841040.1">
    <property type="nucleotide sequence ID" value="NZ_JAFBCL010000001.1"/>
</dbReference>
<sequence length="452" mass="46867">MIGDSGLLSPGWADTGAESLVDDRAWVAAMIAVEAALARAQERLGAVPPGVAEAIAAVDPDRFDLPALAAGVRASGNPVVAFVGALTGFVAERDPEAAEHVHRGSTSQDVLDTATMLICRSVLDRVRQDLARVADALAALAAEHRDTLMAGRTLTQHAVPMTFGLKAAGWLNAVLDCLDLLADHELPVSLGGAAGTLAAYQEATDDALDLVGPFAAELGLAAPLVPWHGSRAPVARTGGLLALVTGTLGKLAADVEVLSRTEIGELTEPSAPGRGGSSAMPQKRNPVYATAILTASRQVPALVSVLHQSMVVPDERSAGGWHAEWQPLRECLRLAAGAARNAADLTGGLTAHPDRMRANLELTGGAIVSERLTAVLAPLLGKAAAKRLLTEATRATADDPARLPEVLAERLPEHGDADHWRALCDPAGYTGASARLTDRVLARHRSSGADAR</sequence>
<reference evidence="4 7" key="1">
    <citation type="submission" date="2021-01" db="EMBL/GenBank/DDBJ databases">
        <title>Sequencing the genomes of 1000 actinobacteria strains.</title>
        <authorList>
            <person name="Klenk H.-P."/>
        </authorList>
    </citation>
    <scope>NUCLEOTIDE SEQUENCE [LARGE SCALE GENOMIC DNA]</scope>
    <source>
        <strain evidence="4 7">DSM 44581</strain>
    </source>
</reference>
<dbReference type="Gene3D" id="1.10.275.10">
    <property type="entry name" value="Fumarase/aspartase (N-terminal domain)"/>
    <property type="match status" value="1"/>
</dbReference>
<evidence type="ECO:0000313" key="4">
    <source>
        <dbReference type="EMBL" id="MBM7810006.1"/>
    </source>
</evidence>
<evidence type="ECO:0000256" key="2">
    <source>
        <dbReference type="ARBA" id="ARBA00034772"/>
    </source>
</evidence>
<dbReference type="GO" id="GO:0019619">
    <property type="term" value="P:3,4-dihydroxybenzoate catabolic process"/>
    <property type="evidence" value="ECO:0007669"/>
    <property type="project" value="InterPro"/>
</dbReference>
<dbReference type="InterPro" id="IPR024083">
    <property type="entry name" value="Fumarase/histidase_N"/>
</dbReference>
<dbReference type="InterPro" id="IPR000362">
    <property type="entry name" value="Fumarate_lyase_fam"/>
</dbReference>
<dbReference type="AlphaFoldDB" id="A0A8T8I0P7"/>
<keyword evidence="5" id="KW-0413">Isomerase</keyword>
<dbReference type="PRINTS" id="PR00149">
    <property type="entry name" value="FUMRATELYASE"/>
</dbReference>